<reference evidence="3 4" key="1">
    <citation type="submission" date="2014-09" db="EMBL/GenBank/DDBJ databases">
        <authorList>
            <person name="Ellenberger Sabrina"/>
        </authorList>
    </citation>
    <scope>NUCLEOTIDE SEQUENCE [LARGE SCALE GENOMIC DNA]</scope>
    <source>
        <strain evidence="3 4">CBS 412.66</strain>
    </source>
</reference>
<feature type="region of interest" description="Disordered" evidence="1">
    <location>
        <begin position="15"/>
        <end position="65"/>
    </location>
</feature>
<dbReference type="Proteomes" id="UP000054107">
    <property type="component" value="Unassembled WGS sequence"/>
</dbReference>
<dbReference type="AlphaFoldDB" id="A0A0B7MXQ4"/>
<evidence type="ECO:0000313" key="3">
    <source>
        <dbReference type="EMBL" id="CEP08045.1"/>
    </source>
</evidence>
<proteinExistence type="predicted"/>
<evidence type="ECO:0000256" key="1">
    <source>
        <dbReference type="SAM" id="MobiDB-lite"/>
    </source>
</evidence>
<dbReference type="OrthoDB" id="2013972at2759"/>
<sequence length="351" mass="39738">MGVFSPLKNLFGQKEIERSSTTIKYEKRHSNSKQSSSSTAHPNTKITSPRTNVSNTSSSSKRKSDHSGYIFQYKHGRKYHTNAEVAYVLPHDDDETDRVHEQHWILSAALQCNYHAPVTEMLEKGIMVLDSGCGPATWTFEMGETYPRSKFHGIDASCVFPEDIKPANVEFVIGNIAKKIPYPDSSFDYIHQRLLFLGLTDSDWDSALKELYRVLKPGGYIDLVEPDFHALFLAGPCMFSLQNTLAEISKARSIPPAIAPELEDRLFKAGFKNIVVRKADIPLNHGGKIGELLWNDYRHAYMNLRGIMATSDPTFENLKAYEAHIHQCGEEAKQSKTCFRWYAVYAQKPLN</sequence>
<dbReference type="InterPro" id="IPR041698">
    <property type="entry name" value="Methyltransf_25"/>
</dbReference>
<dbReference type="GO" id="GO:0008168">
    <property type="term" value="F:methyltransferase activity"/>
    <property type="evidence" value="ECO:0007669"/>
    <property type="project" value="TreeGrafter"/>
</dbReference>
<dbReference type="Pfam" id="PF13649">
    <property type="entry name" value="Methyltransf_25"/>
    <property type="match status" value="1"/>
</dbReference>
<gene>
    <name evidence="3" type="primary">PARPA_01354.1 scaffold 1359</name>
</gene>
<feature type="compositionally biased region" description="Basic and acidic residues" evidence="1">
    <location>
        <begin position="15"/>
        <end position="29"/>
    </location>
</feature>
<dbReference type="SUPFAM" id="SSF53335">
    <property type="entry name" value="S-adenosyl-L-methionine-dependent methyltransferases"/>
    <property type="match status" value="1"/>
</dbReference>
<feature type="domain" description="Methyltransferase" evidence="2">
    <location>
        <begin position="128"/>
        <end position="219"/>
    </location>
</feature>
<dbReference type="PANTHER" id="PTHR43591:SF24">
    <property type="entry name" value="2-METHOXY-6-POLYPRENYL-1,4-BENZOQUINOL METHYLASE, MITOCHONDRIAL"/>
    <property type="match status" value="1"/>
</dbReference>
<accession>A0A0B7MXQ4</accession>
<dbReference type="Gene3D" id="3.40.50.150">
    <property type="entry name" value="Vaccinia Virus protein VP39"/>
    <property type="match status" value="1"/>
</dbReference>
<protein>
    <recommendedName>
        <fullName evidence="2">Methyltransferase domain-containing protein</fullName>
    </recommendedName>
</protein>
<evidence type="ECO:0000313" key="4">
    <source>
        <dbReference type="Proteomes" id="UP000054107"/>
    </source>
</evidence>
<dbReference type="InterPro" id="IPR029063">
    <property type="entry name" value="SAM-dependent_MTases_sf"/>
</dbReference>
<name>A0A0B7MXQ4_9FUNG</name>
<dbReference type="CDD" id="cd02440">
    <property type="entry name" value="AdoMet_MTases"/>
    <property type="match status" value="1"/>
</dbReference>
<dbReference type="STRING" id="35722.A0A0B7MXQ4"/>
<dbReference type="EMBL" id="LN719426">
    <property type="protein sequence ID" value="CEP08045.1"/>
    <property type="molecule type" value="Genomic_DNA"/>
</dbReference>
<keyword evidence="4" id="KW-1185">Reference proteome</keyword>
<organism evidence="3 4">
    <name type="scientific">Parasitella parasitica</name>
    <dbReference type="NCBI Taxonomy" id="35722"/>
    <lineage>
        <taxon>Eukaryota</taxon>
        <taxon>Fungi</taxon>
        <taxon>Fungi incertae sedis</taxon>
        <taxon>Mucoromycota</taxon>
        <taxon>Mucoromycotina</taxon>
        <taxon>Mucoromycetes</taxon>
        <taxon>Mucorales</taxon>
        <taxon>Mucorineae</taxon>
        <taxon>Mucoraceae</taxon>
        <taxon>Parasitella</taxon>
    </lineage>
</organism>
<feature type="compositionally biased region" description="Low complexity" evidence="1">
    <location>
        <begin position="48"/>
        <end position="59"/>
    </location>
</feature>
<dbReference type="PANTHER" id="PTHR43591">
    <property type="entry name" value="METHYLTRANSFERASE"/>
    <property type="match status" value="1"/>
</dbReference>
<evidence type="ECO:0000259" key="2">
    <source>
        <dbReference type="Pfam" id="PF13649"/>
    </source>
</evidence>